<name>A0A2S8A7V0_9FLAO</name>
<dbReference type="OrthoDB" id="1431594at2"/>
<dbReference type="EMBL" id="PSZM01000046">
    <property type="protein sequence ID" value="PQL90600.1"/>
    <property type="molecule type" value="Genomic_DNA"/>
</dbReference>
<dbReference type="Proteomes" id="UP000238042">
    <property type="component" value="Unassembled WGS sequence"/>
</dbReference>
<dbReference type="InterPro" id="IPR025665">
    <property type="entry name" value="Beta-barrel_OMP_2"/>
</dbReference>
<keyword evidence="3" id="KW-1185">Reference proteome</keyword>
<dbReference type="RefSeq" id="WP_105247743.1">
    <property type="nucleotide sequence ID" value="NZ_PSZM01000046.1"/>
</dbReference>
<dbReference type="Pfam" id="PF13568">
    <property type="entry name" value="OMP_b-brl_2"/>
    <property type="match status" value="1"/>
</dbReference>
<protein>
    <recommendedName>
        <fullName evidence="1">Outer membrane protein beta-barrel domain-containing protein</fullName>
    </recommendedName>
</protein>
<dbReference type="AlphaFoldDB" id="A0A2S8A7V0"/>
<organism evidence="2 3">
    <name type="scientific">Apibacter adventoris</name>
    <dbReference type="NCBI Taxonomy" id="1679466"/>
    <lineage>
        <taxon>Bacteria</taxon>
        <taxon>Pseudomonadati</taxon>
        <taxon>Bacteroidota</taxon>
        <taxon>Flavobacteriia</taxon>
        <taxon>Flavobacteriales</taxon>
        <taxon>Weeksellaceae</taxon>
        <taxon>Apibacter</taxon>
    </lineage>
</organism>
<evidence type="ECO:0000259" key="1">
    <source>
        <dbReference type="Pfam" id="PF13568"/>
    </source>
</evidence>
<sequence>MKKGFSILILLIIPTVCFSQINFGIKGGMAFGYDGNLKNLVTDIKESHAKNNIGWHMGAYSRIHFLNWFLQPEIYFSSMKTDFNSFSQGDFTAHSNRLDIPVLVGHKFLGIGRIYAGPVFSTSLNEGISLKGIKKTKTDDFSLAGQVGTGLDISSFTFDVRYEFGFNDNETKFINKHSGQQFQLEKKQNSLILSIGYKF</sequence>
<evidence type="ECO:0000313" key="3">
    <source>
        <dbReference type="Proteomes" id="UP000238042"/>
    </source>
</evidence>
<feature type="domain" description="Outer membrane protein beta-barrel" evidence="1">
    <location>
        <begin position="19"/>
        <end position="168"/>
    </location>
</feature>
<accession>A0A2S8A7V0</accession>
<reference evidence="2 3" key="1">
    <citation type="submission" date="2018-02" db="EMBL/GenBank/DDBJ databases">
        <title>Genome sequences of Apibacter spp., gut symbionts of Asian honey bees.</title>
        <authorList>
            <person name="Kwong W.K."/>
            <person name="Steele M.I."/>
            <person name="Moran N.A."/>
        </authorList>
    </citation>
    <scope>NUCLEOTIDE SEQUENCE [LARGE SCALE GENOMIC DNA]</scope>
    <source>
        <strain evidence="3">wkB301</strain>
    </source>
</reference>
<gene>
    <name evidence="2" type="ORF">C4S77_12040</name>
</gene>
<comment type="caution">
    <text evidence="2">The sequence shown here is derived from an EMBL/GenBank/DDBJ whole genome shotgun (WGS) entry which is preliminary data.</text>
</comment>
<proteinExistence type="predicted"/>
<evidence type="ECO:0000313" key="2">
    <source>
        <dbReference type="EMBL" id="PQL90600.1"/>
    </source>
</evidence>